<feature type="transmembrane region" description="Helical" evidence="9">
    <location>
        <begin position="12"/>
        <end position="36"/>
    </location>
</feature>
<dbReference type="InterPro" id="IPR001851">
    <property type="entry name" value="ABC_transp_permease"/>
</dbReference>
<feature type="transmembrane region" description="Helical" evidence="9">
    <location>
        <begin position="247"/>
        <end position="278"/>
    </location>
</feature>
<sequence length="284" mass="29159">MFARGVELLIDGLARGMILSLLGLGITLVFGLGGILNLMLGVFAVIAVIVCSLLLGVVPGLLVAGLGGIVAVALFAFALDRSVLSLVYREEGEDRVLLGIFVTLGLSLLFEGLLFVYLAGSYFLESGVPSVSVGGAGITGSSMAVIVSAGVLFGLIYYFFNHTYLGVATRTVIQDETGAILCGIRPRRVQSIVFVLSAAIAAAGGILYALDAEVTPASAFELTTFAIMVSIVGGVDSIRGTVAAGIVLGIVITVAGALFGSYLSTVTLFAVAIAVLIYKPEQIS</sequence>
<feature type="transmembrane region" description="Helical" evidence="9">
    <location>
        <begin position="42"/>
        <end position="75"/>
    </location>
</feature>
<dbReference type="Proteomes" id="UP000296733">
    <property type="component" value="Chromosome"/>
</dbReference>
<keyword evidence="6 9" id="KW-1133">Transmembrane helix</keyword>
<evidence type="ECO:0000256" key="5">
    <source>
        <dbReference type="ARBA" id="ARBA00022970"/>
    </source>
</evidence>
<dbReference type="EMBL" id="FNVN01000003">
    <property type="protein sequence ID" value="SEG54060.1"/>
    <property type="molecule type" value="Genomic_DNA"/>
</dbReference>
<dbReference type="CDD" id="cd06582">
    <property type="entry name" value="TM_PBP1_LivH_like"/>
    <property type="match status" value="1"/>
</dbReference>
<dbReference type="Proteomes" id="UP000236740">
    <property type="component" value="Unassembled WGS sequence"/>
</dbReference>
<feature type="transmembrane region" description="Helical" evidence="9">
    <location>
        <begin position="192"/>
        <end position="210"/>
    </location>
</feature>
<evidence type="ECO:0000256" key="2">
    <source>
        <dbReference type="ARBA" id="ARBA00022448"/>
    </source>
</evidence>
<gene>
    <name evidence="10" type="ORF">DV707_09320</name>
    <name evidence="11" type="ORF">SAMN04488133_2614</name>
</gene>
<evidence type="ECO:0000313" key="13">
    <source>
        <dbReference type="Proteomes" id="UP000296733"/>
    </source>
</evidence>
<evidence type="ECO:0000256" key="4">
    <source>
        <dbReference type="ARBA" id="ARBA00022692"/>
    </source>
</evidence>
<evidence type="ECO:0000313" key="10">
    <source>
        <dbReference type="EMBL" id="QCC47839.1"/>
    </source>
</evidence>
<dbReference type="InterPro" id="IPR052157">
    <property type="entry name" value="BCAA_transport_permease"/>
</dbReference>
<keyword evidence="4 9" id="KW-0812">Transmembrane</keyword>
<dbReference type="OrthoDB" id="307937at2157"/>
<evidence type="ECO:0000256" key="6">
    <source>
        <dbReference type="ARBA" id="ARBA00022989"/>
    </source>
</evidence>
<reference evidence="10 13" key="2">
    <citation type="journal article" date="2019" name="Nat. Commun.">
        <title>A new type of DNA phosphorothioation-based antiviral system in archaea.</title>
        <authorList>
            <person name="Xiong L."/>
            <person name="Liu S."/>
            <person name="Chen S."/>
            <person name="Xiao Y."/>
            <person name="Zhu B."/>
            <person name="Gao Y."/>
            <person name="Zhang Y."/>
            <person name="Chen B."/>
            <person name="Luo J."/>
            <person name="Deng Z."/>
            <person name="Chen X."/>
            <person name="Wang L."/>
            <person name="Chen S."/>
        </authorList>
    </citation>
    <scope>NUCLEOTIDE SEQUENCE [LARGE SCALE GENOMIC DNA]</scope>
    <source>
        <strain evidence="10 13">CGMCC 1.10331</strain>
    </source>
</reference>
<evidence type="ECO:0000313" key="11">
    <source>
        <dbReference type="EMBL" id="SEG54060.1"/>
    </source>
</evidence>
<protein>
    <submittedName>
        <fullName evidence="10">Branched-chain amino acid ABC transporter permease</fullName>
    </submittedName>
    <submittedName>
        <fullName evidence="11">Branched-chain amino acid transport system permease protein</fullName>
    </submittedName>
</protein>
<reference evidence="11 12" key="1">
    <citation type="submission" date="2016-10" db="EMBL/GenBank/DDBJ databases">
        <authorList>
            <person name="de Groot N.N."/>
        </authorList>
    </citation>
    <scope>NUCLEOTIDE SEQUENCE [LARGE SCALE GENOMIC DNA]</scope>
    <source>
        <strain evidence="11 12">CGMCC 1.10331</strain>
    </source>
</reference>
<dbReference type="PANTHER" id="PTHR11795">
    <property type="entry name" value="BRANCHED-CHAIN AMINO ACID TRANSPORT SYSTEM PERMEASE PROTEIN LIVH"/>
    <property type="match status" value="1"/>
</dbReference>
<comment type="subcellular location">
    <subcellularLocation>
        <location evidence="1">Cell membrane</location>
        <topology evidence="1">Multi-pass membrane protein</topology>
    </subcellularLocation>
</comment>
<keyword evidence="3" id="KW-1003">Cell membrane</keyword>
<organism evidence="11 12">
    <name type="scientific">Halobellus limi</name>
    <dbReference type="NCBI Taxonomy" id="699433"/>
    <lineage>
        <taxon>Archaea</taxon>
        <taxon>Methanobacteriati</taxon>
        <taxon>Methanobacteriota</taxon>
        <taxon>Stenosarchaea group</taxon>
        <taxon>Halobacteria</taxon>
        <taxon>Halobacteriales</taxon>
        <taxon>Haloferacaceae</taxon>
        <taxon>Halobellus</taxon>
    </lineage>
</organism>
<dbReference type="PANTHER" id="PTHR11795:SF450">
    <property type="entry name" value="ABC TRANSPORTER PERMEASE PROTEIN"/>
    <property type="match status" value="1"/>
</dbReference>
<accession>A0A1H6B0F4</accession>
<evidence type="ECO:0000313" key="12">
    <source>
        <dbReference type="Proteomes" id="UP000236740"/>
    </source>
</evidence>
<dbReference type="AlphaFoldDB" id="A0A1H6B0F4"/>
<keyword evidence="2" id="KW-0813">Transport</keyword>
<keyword evidence="12" id="KW-1185">Reference proteome</keyword>
<dbReference type="Pfam" id="PF02653">
    <property type="entry name" value="BPD_transp_2"/>
    <property type="match status" value="1"/>
</dbReference>
<dbReference type="EMBL" id="CP031311">
    <property type="protein sequence ID" value="QCC47839.1"/>
    <property type="molecule type" value="Genomic_DNA"/>
</dbReference>
<keyword evidence="7 9" id="KW-0472">Membrane</keyword>
<evidence type="ECO:0000256" key="8">
    <source>
        <dbReference type="ARBA" id="ARBA00037998"/>
    </source>
</evidence>
<comment type="similarity">
    <text evidence="8">Belongs to the binding-protein-dependent transport system permease family. LivHM subfamily.</text>
</comment>
<evidence type="ECO:0000256" key="7">
    <source>
        <dbReference type="ARBA" id="ARBA00023136"/>
    </source>
</evidence>
<dbReference type="KEGG" id="hlm:DV707_09320"/>
<keyword evidence="5" id="KW-0029">Amino-acid transport</keyword>
<name>A0A1H6B0F4_9EURY</name>
<proteinExistence type="inferred from homology"/>
<feature type="transmembrane region" description="Helical" evidence="9">
    <location>
        <begin position="138"/>
        <end position="160"/>
    </location>
</feature>
<feature type="transmembrane region" description="Helical" evidence="9">
    <location>
        <begin position="96"/>
        <end position="118"/>
    </location>
</feature>
<dbReference type="GO" id="GO:0022857">
    <property type="term" value="F:transmembrane transporter activity"/>
    <property type="evidence" value="ECO:0007669"/>
    <property type="project" value="InterPro"/>
</dbReference>
<evidence type="ECO:0000256" key="9">
    <source>
        <dbReference type="SAM" id="Phobius"/>
    </source>
</evidence>
<evidence type="ECO:0000256" key="1">
    <source>
        <dbReference type="ARBA" id="ARBA00004651"/>
    </source>
</evidence>
<dbReference type="GeneID" id="39858288"/>
<dbReference type="RefSeq" id="WP_103992282.1">
    <property type="nucleotide sequence ID" value="NZ_CP031311.1"/>
</dbReference>
<dbReference type="GO" id="GO:0005886">
    <property type="term" value="C:plasma membrane"/>
    <property type="evidence" value="ECO:0007669"/>
    <property type="project" value="UniProtKB-SubCell"/>
</dbReference>
<evidence type="ECO:0000256" key="3">
    <source>
        <dbReference type="ARBA" id="ARBA00022475"/>
    </source>
</evidence>
<dbReference type="GO" id="GO:0006865">
    <property type="term" value="P:amino acid transport"/>
    <property type="evidence" value="ECO:0007669"/>
    <property type="project" value="UniProtKB-KW"/>
</dbReference>